<proteinExistence type="predicted"/>
<dbReference type="GO" id="GO:0043041">
    <property type="term" value="P:amino acid activation for nonribosomal peptide biosynthetic process"/>
    <property type="evidence" value="ECO:0007669"/>
    <property type="project" value="TreeGrafter"/>
</dbReference>
<dbReference type="InterPro" id="IPR006162">
    <property type="entry name" value="Ppantetheine_attach_site"/>
</dbReference>
<evidence type="ECO:0000259" key="4">
    <source>
        <dbReference type="PROSITE" id="PS50075"/>
    </source>
</evidence>
<dbReference type="SMART" id="SM00823">
    <property type="entry name" value="PKS_PP"/>
    <property type="match status" value="1"/>
</dbReference>
<evidence type="ECO:0000313" key="6">
    <source>
        <dbReference type="Proteomes" id="UP000003790"/>
    </source>
</evidence>
<keyword evidence="2" id="KW-0596">Phosphopantetheine</keyword>
<dbReference type="AlphaFoldDB" id="A0AB33WYE0"/>
<dbReference type="EMBL" id="AHOT01000006">
    <property type="protein sequence ID" value="EIM18035.1"/>
    <property type="molecule type" value="Genomic_DNA"/>
</dbReference>
<dbReference type="Gene3D" id="1.10.1200.10">
    <property type="entry name" value="ACP-like"/>
    <property type="match status" value="1"/>
</dbReference>
<dbReference type="PROSITE" id="PS50075">
    <property type="entry name" value="CARRIER"/>
    <property type="match status" value="1"/>
</dbReference>
<dbReference type="InterPro" id="IPR020806">
    <property type="entry name" value="PKS_PP-bd"/>
</dbReference>
<dbReference type="InterPro" id="IPR036736">
    <property type="entry name" value="ACP-like_sf"/>
</dbReference>
<dbReference type="FunFam" id="1.10.1200.10:FF:000005">
    <property type="entry name" value="Nonribosomal peptide synthetase 1"/>
    <property type="match status" value="1"/>
</dbReference>
<evidence type="ECO:0000256" key="1">
    <source>
        <dbReference type="ARBA" id="ARBA00001957"/>
    </source>
</evidence>
<dbReference type="RefSeq" id="WP_009049996.1">
    <property type="nucleotide sequence ID" value="NZ_CM001490.1"/>
</dbReference>
<dbReference type="Pfam" id="PF13193">
    <property type="entry name" value="AMP-binding_C"/>
    <property type="match status" value="1"/>
</dbReference>
<dbReference type="SUPFAM" id="SSF56801">
    <property type="entry name" value="Acetyl-CoA synthetase-like"/>
    <property type="match status" value="1"/>
</dbReference>
<dbReference type="PROSITE" id="PS00012">
    <property type="entry name" value="PHOSPHOPANTETHEINE"/>
    <property type="match status" value="1"/>
</dbReference>
<feature type="domain" description="Carrier" evidence="4">
    <location>
        <begin position="75"/>
        <end position="150"/>
    </location>
</feature>
<keyword evidence="3" id="KW-0597">Phosphoprotein</keyword>
<reference evidence="5 6" key="1">
    <citation type="journal article" date="2012" name="PLoS Genet.">
        <title>Comparative Genomics of Plant-Associated Pseudomonas spp.: Insights into Diversity and Inheritance of Traits Involved in Multitrophic Interactions.</title>
        <authorList>
            <person name="Loper J.E."/>
            <person name="Hassan K.A."/>
            <person name="Mavrodi D.V."/>
            <person name="Davis E.W.II."/>
            <person name="Lim C.K."/>
            <person name="Shaffer B.T."/>
            <person name="Elbourne L.D."/>
            <person name="Stockwell V.O."/>
            <person name="Hartney S.L."/>
            <person name="Breakwell K."/>
            <person name="Henkels M.D."/>
            <person name="Tetu S.G."/>
            <person name="Rangel L.I."/>
            <person name="Kidarsa T.A."/>
            <person name="Wilson N.L."/>
            <person name="van de Mortel J.E."/>
            <person name="Song C."/>
            <person name="Blumhagen R."/>
            <person name="Radune D."/>
            <person name="Hostetler J.B."/>
            <person name="Brinkac L.M."/>
            <person name="Durkin A.S."/>
            <person name="Kluepfel D.A."/>
            <person name="Wechter W.P."/>
            <person name="Anderson A.J."/>
            <person name="Kim Y.C."/>
            <person name="Pierson L.S.III."/>
            <person name="Pierson E.A."/>
            <person name="Lindow S.E."/>
            <person name="Kobayashi D.Y."/>
            <person name="Raaijmakers J.M."/>
            <person name="Weller D.M."/>
            <person name="Thomashow L.S."/>
            <person name="Allen A.E."/>
            <person name="Paulsen I.T."/>
        </authorList>
    </citation>
    <scope>NUCLEOTIDE SEQUENCE [LARGE SCALE GENOMIC DNA]</scope>
    <source>
        <strain evidence="5 6">O6</strain>
    </source>
</reference>
<name>A0AB33WYE0_9PSED</name>
<dbReference type="PANTHER" id="PTHR45527">
    <property type="entry name" value="NONRIBOSOMAL PEPTIDE SYNTHETASE"/>
    <property type="match status" value="1"/>
</dbReference>
<gene>
    <name evidence="5" type="ORF">PchlO6_4231</name>
</gene>
<dbReference type="Pfam" id="PF00550">
    <property type="entry name" value="PP-binding"/>
    <property type="match status" value="1"/>
</dbReference>
<comment type="cofactor">
    <cofactor evidence="1">
        <name>pantetheine 4'-phosphate</name>
        <dbReference type="ChEBI" id="CHEBI:47942"/>
    </cofactor>
</comment>
<comment type="caution">
    <text evidence="5">The sequence shown here is derived from an EMBL/GenBank/DDBJ whole genome shotgun (WGS) entry which is preliminary data.</text>
</comment>
<dbReference type="Proteomes" id="UP000003790">
    <property type="component" value="Chromosome"/>
</dbReference>
<dbReference type="InterPro" id="IPR025110">
    <property type="entry name" value="AMP-bd_C"/>
</dbReference>
<dbReference type="GO" id="GO:0005829">
    <property type="term" value="C:cytosol"/>
    <property type="evidence" value="ECO:0007669"/>
    <property type="project" value="TreeGrafter"/>
</dbReference>
<dbReference type="GO" id="GO:0031177">
    <property type="term" value="F:phosphopantetheine binding"/>
    <property type="evidence" value="ECO:0007669"/>
    <property type="project" value="InterPro"/>
</dbReference>
<evidence type="ECO:0000313" key="5">
    <source>
        <dbReference type="EMBL" id="EIM18035.1"/>
    </source>
</evidence>
<dbReference type="GO" id="GO:0044550">
    <property type="term" value="P:secondary metabolite biosynthetic process"/>
    <property type="evidence" value="ECO:0007669"/>
    <property type="project" value="TreeGrafter"/>
</dbReference>
<dbReference type="SUPFAM" id="SSF47336">
    <property type="entry name" value="ACP-like"/>
    <property type="match status" value="1"/>
</dbReference>
<evidence type="ECO:0000256" key="2">
    <source>
        <dbReference type="ARBA" id="ARBA00022450"/>
    </source>
</evidence>
<accession>A0AB33WYE0</accession>
<sequence length="180" mass="19770">MAYIVPGDAEAAVAGDAQVALRENIKTALKEHLPDYMVPAYLLFLEALPLTPNGKLDRKALPKVDAQQMQQVYVAPQSELEQQIAAIWADVLKLDRVGLSDNFFELGGHSLLVAQVVTRVKQQFGVDIPIRSLFGAESLSAFVEKVQALRETTSSLQDELAKSLEALKRLSPDDLEKIIS</sequence>
<dbReference type="PANTHER" id="PTHR45527:SF14">
    <property type="entry name" value="PLIPASTATIN SYNTHASE SUBUNIT B"/>
    <property type="match status" value="1"/>
</dbReference>
<dbReference type="InterPro" id="IPR009081">
    <property type="entry name" value="PP-bd_ACP"/>
</dbReference>
<dbReference type="Gene3D" id="3.30.300.30">
    <property type="match status" value="1"/>
</dbReference>
<protein>
    <submittedName>
        <fullName evidence="5">Non-ribosomal peptide synthetase</fullName>
    </submittedName>
</protein>
<evidence type="ECO:0000256" key="3">
    <source>
        <dbReference type="ARBA" id="ARBA00022553"/>
    </source>
</evidence>
<dbReference type="InterPro" id="IPR045851">
    <property type="entry name" value="AMP-bd_C_sf"/>
</dbReference>
<organism evidence="5 6">
    <name type="scientific">Pseudomonas chlororaphis O6</name>
    <dbReference type="NCBI Taxonomy" id="1037915"/>
    <lineage>
        <taxon>Bacteria</taxon>
        <taxon>Pseudomonadati</taxon>
        <taxon>Pseudomonadota</taxon>
        <taxon>Gammaproteobacteria</taxon>
        <taxon>Pseudomonadales</taxon>
        <taxon>Pseudomonadaceae</taxon>
        <taxon>Pseudomonas</taxon>
    </lineage>
</organism>